<dbReference type="Pfam" id="PF01590">
    <property type="entry name" value="GAF"/>
    <property type="match status" value="1"/>
</dbReference>
<evidence type="ECO:0000259" key="5">
    <source>
        <dbReference type="PROSITE" id="PS50921"/>
    </source>
</evidence>
<dbReference type="PROSITE" id="PS50921">
    <property type="entry name" value="ANTAR"/>
    <property type="match status" value="1"/>
</dbReference>
<dbReference type="RefSeq" id="WP_274234013.1">
    <property type="nucleotide sequence ID" value="NZ_BAABHQ010000011.1"/>
</dbReference>
<evidence type="ECO:0000256" key="4">
    <source>
        <dbReference type="ARBA" id="ARBA00023163"/>
    </source>
</evidence>
<feature type="domain" description="ANTAR" evidence="5">
    <location>
        <begin position="171"/>
        <end position="232"/>
    </location>
</feature>
<dbReference type="Proteomes" id="UP001500457">
    <property type="component" value="Unassembled WGS sequence"/>
</dbReference>
<reference evidence="7" key="1">
    <citation type="journal article" date="2019" name="Int. J. Syst. Evol. Microbiol.">
        <title>The Global Catalogue of Microorganisms (GCM) 10K type strain sequencing project: providing services to taxonomists for standard genome sequencing and annotation.</title>
        <authorList>
            <consortium name="The Broad Institute Genomics Platform"/>
            <consortium name="The Broad Institute Genome Sequencing Center for Infectious Disease"/>
            <person name="Wu L."/>
            <person name="Ma J."/>
        </authorList>
    </citation>
    <scope>NUCLEOTIDE SEQUENCE [LARGE SCALE GENOMIC DNA]</scope>
    <source>
        <strain evidence="7">JCM 17983</strain>
    </source>
</reference>
<gene>
    <name evidence="6" type="ORF">GCM10023203_39780</name>
</gene>
<proteinExistence type="predicted"/>
<dbReference type="Gene3D" id="3.30.450.40">
    <property type="match status" value="1"/>
</dbReference>
<dbReference type="SMART" id="SM01012">
    <property type="entry name" value="ANTAR"/>
    <property type="match status" value="1"/>
</dbReference>
<protein>
    <submittedName>
        <fullName evidence="6">GAF and ANTAR domain-containing protein</fullName>
    </submittedName>
</protein>
<comment type="caution">
    <text evidence="6">The sequence shown here is derived from an EMBL/GenBank/DDBJ whole genome shotgun (WGS) entry which is preliminary data.</text>
</comment>
<dbReference type="InterPro" id="IPR011006">
    <property type="entry name" value="CheY-like_superfamily"/>
</dbReference>
<dbReference type="InterPro" id="IPR005561">
    <property type="entry name" value="ANTAR"/>
</dbReference>
<dbReference type="SUPFAM" id="SSF55781">
    <property type="entry name" value="GAF domain-like"/>
    <property type="match status" value="1"/>
</dbReference>
<keyword evidence="2" id="KW-0418">Kinase</keyword>
<name>A0ABP9ERU0_9PSEU</name>
<dbReference type="EMBL" id="BAABHQ010000011">
    <property type="protein sequence ID" value="GAA4883900.1"/>
    <property type="molecule type" value="Genomic_DNA"/>
</dbReference>
<evidence type="ECO:0000313" key="6">
    <source>
        <dbReference type="EMBL" id="GAA4883900.1"/>
    </source>
</evidence>
<evidence type="ECO:0000256" key="2">
    <source>
        <dbReference type="ARBA" id="ARBA00022777"/>
    </source>
</evidence>
<keyword evidence="7" id="KW-1185">Reference proteome</keyword>
<sequence>MTTPPQGREQLLVETFVRLADTLVADYDVIDLFHQLCADCIDLLAVDAAGLLITDQRDSLQVVSASTEATHLLELFQLQADQGPCLDCFHTSAQVHAPELRAETRWPRFTAHAIEYGFAAVHALPMRLRGLTIGAVNLFHRRAVAMTPDQLGVSQALADVATIAILTDRGTRERDQLTEQLQAALTSRVVIEQAKGVLGERGTIGLDDAFSRMRDRARATNQRLTDLARGVVDGTLDTDTLLRSSRSDRRPQD</sequence>
<dbReference type="InterPro" id="IPR036388">
    <property type="entry name" value="WH-like_DNA-bd_sf"/>
</dbReference>
<accession>A0ABP9ERU0</accession>
<dbReference type="Pfam" id="PF03861">
    <property type="entry name" value="ANTAR"/>
    <property type="match status" value="1"/>
</dbReference>
<dbReference type="InterPro" id="IPR012074">
    <property type="entry name" value="GAF_ANTAR"/>
</dbReference>
<evidence type="ECO:0000256" key="3">
    <source>
        <dbReference type="ARBA" id="ARBA00023015"/>
    </source>
</evidence>
<dbReference type="SUPFAM" id="SSF52172">
    <property type="entry name" value="CheY-like"/>
    <property type="match status" value="1"/>
</dbReference>
<dbReference type="PIRSF" id="PIRSF036625">
    <property type="entry name" value="GAF_ANTAR"/>
    <property type="match status" value="1"/>
</dbReference>
<evidence type="ECO:0000313" key="7">
    <source>
        <dbReference type="Proteomes" id="UP001500457"/>
    </source>
</evidence>
<keyword evidence="1" id="KW-0808">Transferase</keyword>
<organism evidence="6 7">
    <name type="scientific">Actinomycetospora straminea</name>
    <dbReference type="NCBI Taxonomy" id="663607"/>
    <lineage>
        <taxon>Bacteria</taxon>
        <taxon>Bacillati</taxon>
        <taxon>Actinomycetota</taxon>
        <taxon>Actinomycetes</taxon>
        <taxon>Pseudonocardiales</taxon>
        <taxon>Pseudonocardiaceae</taxon>
        <taxon>Actinomycetospora</taxon>
    </lineage>
</organism>
<keyword evidence="4" id="KW-0804">Transcription</keyword>
<evidence type="ECO:0000256" key="1">
    <source>
        <dbReference type="ARBA" id="ARBA00022679"/>
    </source>
</evidence>
<dbReference type="Gene3D" id="1.10.10.10">
    <property type="entry name" value="Winged helix-like DNA-binding domain superfamily/Winged helix DNA-binding domain"/>
    <property type="match status" value="1"/>
</dbReference>
<keyword evidence="3" id="KW-0805">Transcription regulation</keyword>
<dbReference type="InterPro" id="IPR003018">
    <property type="entry name" value="GAF"/>
</dbReference>
<dbReference type="InterPro" id="IPR029016">
    <property type="entry name" value="GAF-like_dom_sf"/>
</dbReference>